<proteinExistence type="predicted"/>
<dbReference type="Proteomes" id="UP000323454">
    <property type="component" value="Unassembled WGS sequence"/>
</dbReference>
<reference evidence="1 2" key="1">
    <citation type="submission" date="2019-09" db="EMBL/GenBank/DDBJ databases">
        <title>Goodfellowia gen. nov., a new genus of the Pseudonocardineae related to Actinoalloteichus, containing Goodfellowia coeruleoviolacea gen. nov., comb. nov. gen. nov., comb. nov.</title>
        <authorList>
            <person name="Labeda D."/>
        </authorList>
    </citation>
    <scope>NUCLEOTIDE SEQUENCE [LARGE SCALE GENOMIC DNA]</scope>
    <source>
        <strain evidence="1 2">AN110305</strain>
    </source>
</reference>
<gene>
    <name evidence="1" type="ORF">F0L68_06395</name>
</gene>
<name>A0A5B2XLQ4_9PSEU</name>
<dbReference type="EMBL" id="VUOB01000010">
    <property type="protein sequence ID" value="KAA2264717.1"/>
    <property type="molecule type" value="Genomic_DNA"/>
</dbReference>
<organism evidence="1 2">
    <name type="scientific">Solihabitans fulvus</name>
    <dbReference type="NCBI Taxonomy" id="1892852"/>
    <lineage>
        <taxon>Bacteria</taxon>
        <taxon>Bacillati</taxon>
        <taxon>Actinomycetota</taxon>
        <taxon>Actinomycetes</taxon>
        <taxon>Pseudonocardiales</taxon>
        <taxon>Pseudonocardiaceae</taxon>
        <taxon>Solihabitans</taxon>
    </lineage>
</organism>
<evidence type="ECO:0000313" key="1">
    <source>
        <dbReference type="EMBL" id="KAA2264717.1"/>
    </source>
</evidence>
<dbReference type="RefSeq" id="WP_149848518.1">
    <property type="nucleotide sequence ID" value="NZ_VUOB01000010.1"/>
</dbReference>
<protein>
    <submittedName>
        <fullName evidence="1">Uncharacterized protein</fullName>
    </submittedName>
</protein>
<sequence length="65" mass="7462">MSIEQERGDRVTDVPAGVPEDQRWFWTPEWQAGEREASEELARGEVTFFADADELFAYLTGPIEE</sequence>
<comment type="caution">
    <text evidence="1">The sequence shown here is derived from an EMBL/GenBank/DDBJ whole genome shotgun (WGS) entry which is preliminary data.</text>
</comment>
<evidence type="ECO:0000313" key="2">
    <source>
        <dbReference type="Proteomes" id="UP000323454"/>
    </source>
</evidence>
<reference evidence="1 2" key="2">
    <citation type="submission" date="2019-09" db="EMBL/GenBank/DDBJ databases">
        <authorList>
            <person name="Jin C."/>
        </authorList>
    </citation>
    <scope>NUCLEOTIDE SEQUENCE [LARGE SCALE GENOMIC DNA]</scope>
    <source>
        <strain evidence="1 2">AN110305</strain>
    </source>
</reference>
<dbReference type="AlphaFoldDB" id="A0A5B2XLQ4"/>
<keyword evidence="2" id="KW-1185">Reference proteome</keyword>
<dbReference type="OrthoDB" id="9811597at2"/>
<accession>A0A5B2XLQ4</accession>